<dbReference type="RefSeq" id="WP_379494960.1">
    <property type="nucleotide sequence ID" value="NZ_JBHSAO010000001.1"/>
</dbReference>
<evidence type="ECO:0000256" key="3">
    <source>
        <dbReference type="ARBA" id="ARBA00012954"/>
    </source>
</evidence>
<accession>A0ABV8GUG1</accession>
<evidence type="ECO:0000313" key="9">
    <source>
        <dbReference type="EMBL" id="MFC4022446.1"/>
    </source>
</evidence>
<comment type="caution">
    <text evidence="9">The sequence shown here is derived from an EMBL/GenBank/DDBJ whole genome shotgun (WGS) entry which is preliminary data.</text>
</comment>
<dbReference type="PANTHER" id="PTHR43750:SF3">
    <property type="entry name" value="UDP-GLUCOSE 6-DEHYDROGENASE TUAD"/>
    <property type="match status" value="1"/>
</dbReference>
<dbReference type="PIRSF" id="PIRSF500134">
    <property type="entry name" value="UDPglc_DH_bac"/>
    <property type="match status" value="1"/>
</dbReference>
<dbReference type="Pfam" id="PF03720">
    <property type="entry name" value="UDPG_MGDP_dh_C"/>
    <property type="match status" value="1"/>
</dbReference>
<comment type="pathway">
    <text evidence="1">Nucleotide-sugar biosynthesis; UDP-alpha-D-glucuronate biosynthesis; UDP-alpha-D-glucuronate from UDP-alpha-D-glucose: step 1/1.</text>
</comment>
<name>A0ABV8GUG1_9BACI</name>
<reference evidence="10" key="1">
    <citation type="journal article" date="2019" name="Int. J. Syst. Evol. Microbiol.">
        <title>The Global Catalogue of Microorganisms (GCM) 10K type strain sequencing project: providing services to taxonomists for standard genome sequencing and annotation.</title>
        <authorList>
            <consortium name="The Broad Institute Genomics Platform"/>
            <consortium name="The Broad Institute Genome Sequencing Center for Infectious Disease"/>
            <person name="Wu L."/>
            <person name="Ma J."/>
        </authorList>
    </citation>
    <scope>NUCLEOTIDE SEQUENCE [LARGE SCALE GENOMIC DNA]</scope>
    <source>
        <strain evidence="10">IBRC-M 10703</strain>
    </source>
</reference>
<sequence>MKILFIGMGYVGTTMGAVFANAGHEVSGLDTDKEKIASLKKGELYFYEPGLQEMLRNQICHERLSFTTDVKEAIENHDILFITVGTPSLENGNADLTYVKKVAQMIGRYKNREKTIVVKSTVPIGTTNKVKEWINEESADLNPVHVVMNPEFLREGNALQDALYPDRIIIGSDDEEALKAMLKLYQSWNCPILQTTAMAAETIKYTSNAFLATKISFINEMAKLCDTLGVNIKDVSKGMGLDDRIGPHFLEAGLGYGGSCFPKDVKELLGTADAYQRPLGLLKEVEKINSNQSSYFLEKVKKSFDTLEGKRIALFGLAFKPHTDDTRESVSLPIIDQLLKEKASVAVHDPVVHLSKDWINKGIKQYSDPYEAVKGSDAILICTHWPQYEELDWERVRHLVNEPSIFDGRNMLDAAKIKEFKFHYKGIGYS</sequence>
<gene>
    <name evidence="9" type="ORF">ACFOUV_01280</name>
</gene>
<dbReference type="SMART" id="SM00984">
    <property type="entry name" value="UDPG_MGDP_dh_C"/>
    <property type="match status" value="1"/>
</dbReference>
<organism evidence="9 10">
    <name type="scientific">Oceanobacillus longus</name>
    <dbReference type="NCBI Taxonomy" id="930120"/>
    <lineage>
        <taxon>Bacteria</taxon>
        <taxon>Bacillati</taxon>
        <taxon>Bacillota</taxon>
        <taxon>Bacilli</taxon>
        <taxon>Bacillales</taxon>
        <taxon>Bacillaceae</taxon>
        <taxon>Oceanobacillus</taxon>
    </lineage>
</organism>
<dbReference type="InterPro" id="IPR008927">
    <property type="entry name" value="6-PGluconate_DH-like_C_sf"/>
</dbReference>
<comment type="catalytic activity">
    <reaction evidence="6 7">
        <text>UDP-alpha-D-glucose + 2 NAD(+) + H2O = UDP-alpha-D-glucuronate + 2 NADH + 3 H(+)</text>
        <dbReference type="Rhea" id="RHEA:23596"/>
        <dbReference type="ChEBI" id="CHEBI:15377"/>
        <dbReference type="ChEBI" id="CHEBI:15378"/>
        <dbReference type="ChEBI" id="CHEBI:57540"/>
        <dbReference type="ChEBI" id="CHEBI:57945"/>
        <dbReference type="ChEBI" id="CHEBI:58052"/>
        <dbReference type="ChEBI" id="CHEBI:58885"/>
        <dbReference type="EC" id="1.1.1.22"/>
    </reaction>
</comment>
<keyword evidence="4 7" id="KW-0560">Oxidoreductase</keyword>
<dbReference type="InterPro" id="IPR001732">
    <property type="entry name" value="UDP-Glc/GDP-Man_DH_N"/>
</dbReference>
<dbReference type="EMBL" id="JBHSAO010000001">
    <property type="protein sequence ID" value="MFC4022446.1"/>
    <property type="molecule type" value="Genomic_DNA"/>
</dbReference>
<dbReference type="EC" id="1.1.1.22" evidence="3 7"/>
<dbReference type="SUPFAM" id="SSF52413">
    <property type="entry name" value="UDP-glucose/GDP-mannose dehydrogenase C-terminal domain"/>
    <property type="match status" value="1"/>
</dbReference>
<feature type="domain" description="UDP-glucose/GDP-mannose dehydrogenase C-terminal" evidence="8">
    <location>
        <begin position="313"/>
        <end position="414"/>
    </location>
</feature>
<dbReference type="SUPFAM" id="SSF48179">
    <property type="entry name" value="6-phosphogluconate dehydrogenase C-terminal domain-like"/>
    <property type="match status" value="1"/>
</dbReference>
<keyword evidence="10" id="KW-1185">Reference proteome</keyword>
<keyword evidence="5 7" id="KW-0520">NAD</keyword>
<dbReference type="PANTHER" id="PTHR43750">
    <property type="entry name" value="UDP-GLUCOSE 6-DEHYDROGENASE TUAD"/>
    <property type="match status" value="1"/>
</dbReference>
<dbReference type="Gene3D" id="3.40.50.720">
    <property type="entry name" value="NAD(P)-binding Rossmann-like Domain"/>
    <property type="match status" value="2"/>
</dbReference>
<evidence type="ECO:0000256" key="7">
    <source>
        <dbReference type="PIRNR" id="PIRNR000124"/>
    </source>
</evidence>
<dbReference type="InterPro" id="IPR014026">
    <property type="entry name" value="UDP-Glc/GDP-Man_DH_dimer"/>
</dbReference>
<dbReference type="InterPro" id="IPR014027">
    <property type="entry name" value="UDP-Glc/GDP-Man_DH_C"/>
</dbReference>
<evidence type="ECO:0000256" key="1">
    <source>
        <dbReference type="ARBA" id="ARBA00004701"/>
    </source>
</evidence>
<dbReference type="InterPro" id="IPR028357">
    <property type="entry name" value="UDPglc_DH_bac"/>
</dbReference>
<dbReference type="GO" id="GO:0016491">
    <property type="term" value="F:oxidoreductase activity"/>
    <property type="evidence" value="ECO:0007669"/>
    <property type="project" value="UniProtKB-KW"/>
</dbReference>
<evidence type="ECO:0000259" key="8">
    <source>
        <dbReference type="SMART" id="SM00984"/>
    </source>
</evidence>
<dbReference type="Gene3D" id="1.20.5.100">
    <property type="entry name" value="Cytochrome c1, transmembrane anchor, C-terminal"/>
    <property type="match status" value="1"/>
</dbReference>
<dbReference type="SUPFAM" id="SSF51735">
    <property type="entry name" value="NAD(P)-binding Rossmann-fold domains"/>
    <property type="match status" value="1"/>
</dbReference>
<comment type="similarity">
    <text evidence="2 7">Belongs to the UDP-glucose/GDP-mannose dehydrogenase family.</text>
</comment>
<protein>
    <recommendedName>
        <fullName evidence="3 7">UDP-glucose 6-dehydrogenase</fullName>
        <ecNumber evidence="3 7">1.1.1.22</ecNumber>
    </recommendedName>
</protein>
<evidence type="ECO:0000313" key="10">
    <source>
        <dbReference type="Proteomes" id="UP001595772"/>
    </source>
</evidence>
<dbReference type="InterPro" id="IPR036220">
    <property type="entry name" value="UDP-Glc/GDP-Man_DH_C_sf"/>
</dbReference>
<evidence type="ECO:0000256" key="6">
    <source>
        <dbReference type="ARBA" id="ARBA00047473"/>
    </source>
</evidence>
<dbReference type="InterPro" id="IPR036291">
    <property type="entry name" value="NAD(P)-bd_dom_sf"/>
</dbReference>
<dbReference type="Pfam" id="PF00984">
    <property type="entry name" value="UDPG_MGDP_dh"/>
    <property type="match status" value="1"/>
</dbReference>
<dbReference type="PIRSF" id="PIRSF000124">
    <property type="entry name" value="UDPglc_GDPman_dh"/>
    <property type="match status" value="1"/>
</dbReference>
<dbReference type="NCBIfam" id="TIGR03026">
    <property type="entry name" value="NDP-sugDHase"/>
    <property type="match status" value="1"/>
</dbReference>
<evidence type="ECO:0000256" key="4">
    <source>
        <dbReference type="ARBA" id="ARBA00023002"/>
    </source>
</evidence>
<evidence type="ECO:0000256" key="2">
    <source>
        <dbReference type="ARBA" id="ARBA00006601"/>
    </source>
</evidence>
<evidence type="ECO:0000256" key="5">
    <source>
        <dbReference type="ARBA" id="ARBA00023027"/>
    </source>
</evidence>
<dbReference type="Pfam" id="PF03721">
    <property type="entry name" value="UDPG_MGDP_dh_N"/>
    <property type="match status" value="1"/>
</dbReference>
<dbReference type="InterPro" id="IPR017476">
    <property type="entry name" value="UDP-Glc/GDP-Man"/>
</dbReference>
<proteinExistence type="inferred from homology"/>
<dbReference type="Proteomes" id="UP001595772">
    <property type="component" value="Unassembled WGS sequence"/>
</dbReference>